<protein>
    <recommendedName>
        <fullName evidence="2 8">Transcription elongation factor GreA</fullName>
    </recommendedName>
    <alternativeName>
        <fullName evidence="7 8">Transcript cleavage factor GreA</fullName>
    </alternativeName>
</protein>
<dbReference type="Pfam" id="PF01272">
    <property type="entry name" value="GreA_GreB"/>
    <property type="match status" value="1"/>
</dbReference>
<evidence type="ECO:0000256" key="3">
    <source>
        <dbReference type="ARBA" id="ARBA00023015"/>
    </source>
</evidence>
<dbReference type="FunFam" id="3.10.50.30:FF:000001">
    <property type="entry name" value="Transcription elongation factor GreA"/>
    <property type="match status" value="1"/>
</dbReference>
<evidence type="ECO:0000256" key="4">
    <source>
        <dbReference type="ARBA" id="ARBA00023125"/>
    </source>
</evidence>
<dbReference type="GO" id="GO:0070063">
    <property type="term" value="F:RNA polymerase binding"/>
    <property type="evidence" value="ECO:0007669"/>
    <property type="project" value="InterPro"/>
</dbReference>
<comment type="caution">
    <text evidence="12">The sequence shown here is derived from an EMBL/GenBank/DDBJ whole genome shotgun (WGS) entry which is preliminary data.</text>
</comment>
<dbReference type="GO" id="GO:0003746">
    <property type="term" value="F:translation elongation factor activity"/>
    <property type="evidence" value="ECO:0007669"/>
    <property type="project" value="UniProtKB-KW"/>
</dbReference>
<dbReference type="InterPro" id="IPR023459">
    <property type="entry name" value="Tscrpt_elong_fac_GreA/B_fam"/>
</dbReference>
<dbReference type="GO" id="GO:0003677">
    <property type="term" value="F:DNA binding"/>
    <property type="evidence" value="ECO:0007669"/>
    <property type="project" value="UniProtKB-UniRule"/>
</dbReference>
<proteinExistence type="inferred from homology"/>
<keyword evidence="13" id="KW-1185">Reference proteome</keyword>
<dbReference type="InterPro" id="IPR036953">
    <property type="entry name" value="GreA/GreB_C_sf"/>
</dbReference>
<dbReference type="SUPFAM" id="SSF46557">
    <property type="entry name" value="GreA transcript cleavage protein, N-terminal domain"/>
    <property type="match status" value="1"/>
</dbReference>
<evidence type="ECO:0000259" key="11">
    <source>
        <dbReference type="Pfam" id="PF03449"/>
    </source>
</evidence>
<keyword evidence="4 8" id="KW-0238">DNA-binding</keyword>
<comment type="function">
    <text evidence="6 8 9">Necessary for efficient RNA polymerase transcription elongation past template-encoded arresting sites. The arresting sites in DNA have the property of trapping a certain fraction of elongating RNA polymerases that pass through, resulting in locked ternary complexes. Cleavage of the nascent transcript by cleavage factors such as GreA or GreB allows the resumption of elongation from the new 3'terminus. GreA releases sequences of 2 to 3 nucleotides.</text>
</comment>
<dbReference type="InterPro" id="IPR001437">
    <property type="entry name" value="Tscrpt_elong_fac_GreA/B_C"/>
</dbReference>
<dbReference type="RefSeq" id="WP_139942026.1">
    <property type="nucleotide sequence ID" value="NZ_JBHSYP010000005.1"/>
</dbReference>
<comment type="similarity">
    <text evidence="1 8 9">Belongs to the GreA/GreB family.</text>
</comment>
<dbReference type="FunFam" id="1.10.287.180:FF:000001">
    <property type="entry name" value="Transcription elongation factor GreA"/>
    <property type="match status" value="1"/>
</dbReference>
<evidence type="ECO:0000256" key="7">
    <source>
        <dbReference type="ARBA" id="ARBA00030776"/>
    </source>
</evidence>
<dbReference type="EMBL" id="VFIY01000018">
    <property type="protein sequence ID" value="TPD57710.1"/>
    <property type="molecule type" value="Genomic_DNA"/>
</dbReference>
<dbReference type="Gene3D" id="1.10.287.180">
    <property type="entry name" value="Transcription elongation factor, GreA/GreB, N-terminal domain"/>
    <property type="match status" value="1"/>
</dbReference>
<dbReference type="PROSITE" id="PS00830">
    <property type="entry name" value="GREAB_2"/>
    <property type="match status" value="1"/>
</dbReference>
<dbReference type="NCBIfam" id="NF001264">
    <property type="entry name" value="PRK00226.1-5"/>
    <property type="match status" value="1"/>
</dbReference>
<dbReference type="PIRSF" id="PIRSF006092">
    <property type="entry name" value="GreA_GreB"/>
    <property type="match status" value="1"/>
</dbReference>
<organism evidence="12 13">
    <name type="scientific">Emcibacter nanhaiensis</name>
    <dbReference type="NCBI Taxonomy" id="1505037"/>
    <lineage>
        <taxon>Bacteria</taxon>
        <taxon>Pseudomonadati</taxon>
        <taxon>Pseudomonadota</taxon>
        <taxon>Alphaproteobacteria</taxon>
        <taxon>Emcibacterales</taxon>
        <taxon>Emcibacteraceae</taxon>
        <taxon>Emcibacter</taxon>
    </lineage>
</organism>
<dbReference type="NCBIfam" id="NF001263">
    <property type="entry name" value="PRK00226.1-4"/>
    <property type="match status" value="1"/>
</dbReference>
<name>A0A501PBH9_9PROT</name>
<accession>A0A501PBH9</accession>
<evidence type="ECO:0000313" key="12">
    <source>
        <dbReference type="EMBL" id="TPD57710.1"/>
    </source>
</evidence>
<dbReference type="GO" id="GO:0032784">
    <property type="term" value="P:regulation of DNA-templated transcription elongation"/>
    <property type="evidence" value="ECO:0007669"/>
    <property type="project" value="UniProtKB-UniRule"/>
</dbReference>
<dbReference type="OrthoDB" id="9808774at2"/>
<feature type="domain" description="Transcription elongation factor GreA/GreB C-terminal" evidence="10">
    <location>
        <begin position="83"/>
        <end position="155"/>
    </location>
</feature>
<dbReference type="NCBIfam" id="TIGR01462">
    <property type="entry name" value="greA"/>
    <property type="match status" value="1"/>
</dbReference>
<evidence type="ECO:0000256" key="2">
    <source>
        <dbReference type="ARBA" id="ARBA00013729"/>
    </source>
</evidence>
<keyword evidence="5 8" id="KW-0804">Transcription</keyword>
<evidence type="ECO:0000259" key="10">
    <source>
        <dbReference type="Pfam" id="PF01272"/>
    </source>
</evidence>
<dbReference type="InterPro" id="IPR036805">
    <property type="entry name" value="Tscrpt_elong_fac_GreA/B_N_sf"/>
</dbReference>
<keyword evidence="12" id="KW-0251">Elongation factor</keyword>
<dbReference type="PROSITE" id="PS00829">
    <property type="entry name" value="GREAB_1"/>
    <property type="match status" value="1"/>
</dbReference>
<dbReference type="InterPro" id="IPR022691">
    <property type="entry name" value="Tscrpt_elong_fac_GreA/B_N"/>
</dbReference>
<evidence type="ECO:0000313" key="13">
    <source>
        <dbReference type="Proteomes" id="UP000319148"/>
    </source>
</evidence>
<reference evidence="13" key="1">
    <citation type="submission" date="2019-06" db="EMBL/GenBank/DDBJ databases">
        <title>The complete genome of Emcibacter congregatus ZYLT.</title>
        <authorList>
            <person name="Zhao Z."/>
        </authorList>
    </citation>
    <scope>NUCLEOTIDE SEQUENCE [LARGE SCALE GENOMIC DNA]</scope>
    <source>
        <strain evidence="13">MCCC 1A06723</strain>
    </source>
</reference>
<evidence type="ECO:0000256" key="6">
    <source>
        <dbReference type="ARBA" id="ARBA00024916"/>
    </source>
</evidence>
<dbReference type="AlphaFoldDB" id="A0A501PBH9"/>
<keyword evidence="12" id="KW-0648">Protein biosynthesis</keyword>
<dbReference type="Proteomes" id="UP000319148">
    <property type="component" value="Unassembled WGS sequence"/>
</dbReference>
<dbReference type="PANTHER" id="PTHR30437">
    <property type="entry name" value="TRANSCRIPTION ELONGATION FACTOR GREA"/>
    <property type="match status" value="1"/>
</dbReference>
<dbReference type="GO" id="GO:0006354">
    <property type="term" value="P:DNA-templated transcription elongation"/>
    <property type="evidence" value="ECO:0007669"/>
    <property type="project" value="TreeGrafter"/>
</dbReference>
<dbReference type="Gene3D" id="3.10.50.30">
    <property type="entry name" value="Transcription elongation factor, GreA/GreB, C-terminal domain"/>
    <property type="match status" value="1"/>
</dbReference>
<dbReference type="NCBIfam" id="NF001261">
    <property type="entry name" value="PRK00226.1-2"/>
    <property type="match status" value="1"/>
</dbReference>
<sequence length="157" mass="17325">MVEKVPMTAAGHLKLEAELKHLKHDARPAVIKAIEEARAHGDLSENAEYHAAKEQQGMIEGRIQEIEDKISRAEVIDPADLNGDKVVFASTVTIADEDDKEFTYQIVGVDEVDVSKGKISLSSPLGHAMIGRRVGDEVEVKTPQGETYYEIVKIDFI</sequence>
<dbReference type="InterPro" id="IPR018151">
    <property type="entry name" value="TF_GreA/GreB_CS"/>
</dbReference>
<dbReference type="Pfam" id="PF03449">
    <property type="entry name" value="GreA_GreB_N"/>
    <property type="match status" value="1"/>
</dbReference>
<dbReference type="HAMAP" id="MF_00105">
    <property type="entry name" value="GreA_GreB"/>
    <property type="match status" value="1"/>
</dbReference>
<evidence type="ECO:0000256" key="8">
    <source>
        <dbReference type="HAMAP-Rule" id="MF_00105"/>
    </source>
</evidence>
<evidence type="ECO:0000256" key="5">
    <source>
        <dbReference type="ARBA" id="ARBA00023163"/>
    </source>
</evidence>
<dbReference type="PANTHER" id="PTHR30437:SF4">
    <property type="entry name" value="TRANSCRIPTION ELONGATION FACTOR GREA"/>
    <property type="match status" value="1"/>
</dbReference>
<dbReference type="InterPro" id="IPR006359">
    <property type="entry name" value="Tscrpt_elong_fac_GreA"/>
</dbReference>
<keyword evidence="3 8" id="KW-0805">Transcription regulation</keyword>
<feature type="domain" description="Transcription elongation factor GreA/GreB N-terminal" evidence="11">
    <location>
        <begin position="5"/>
        <end position="75"/>
    </location>
</feature>
<evidence type="ECO:0000256" key="1">
    <source>
        <dbReference type="ARBA" id="ARBA00008213"/>
    </source>
</evidence>
<dbReference type="SUPFAM" id="SSF54534">
    <property type="entry name" value="FKBP-like"/>
    <property type="match status" value="1"/>
</dbReference>
<evidence type="ECO:0000256" key="9">
    <source>
        <dbReference type="RuleBase" id="RU000556"/>
    </source>
</evidence>
<gene>
    <name evidence="8 12" type="primary">greA</name>
    <name evidence="12" type="ORF">FIV46_16540</name>
</gene>
<dbReference type="InterPro" id="IPR028624">
    <property type="entry name" value="Tscrpt_elong_fac_GreA/B"/>
</dbReference>